<dbReference type="InterPro" id="IPR043128">
    <property type="entry name" value="Rev_trsase/Diguanyl_cyclase"/>
</dbReference>
<dbReference type="InterPro" id="IPR043502">
    <property type="entry name" value="DNA/RNA_pol_sf"/>
</dbReference>
<sequence length="68" mass="7465">NATQPSNLPWATPVVLVKRNGGKLHLCVDCWPLNCVTKRGSFHLPRANDVLDAQLGLRWFSTLNLGPG</sequence>
<reference evidence="1 2" key="1">
    <citation type="journal article" date="2019" name="Gigascience">
        <title>Whole-genome sequence of the oriental lung fluke Paragonimus westermani.</title>
        <authorList>
            <person name="Oey H."/>
            <person name="Zakrzewski M."/>
            <person name="Narain K."/>
            <person name="Devi K.R."/>
            <person name="Agatsuma T."/>
            <person name="Nawaratna S."/>
            <person name="Gobert G.N."/>
            <person name="Jones M.K."/>
            <person name="Ragan M.A."/>
            <person name="McManus D.P."/>
            <person name="Krause L."/>
        </authorList>
    </citation>
    <scope>NUCLEOTIDE SEQUENCE [LARGE SCALE GENOMIC DNA]</scope>
    <source>
        <strain evidence="1 2">IND2009</strain>
    </source>
</reference>
<dbReference type="SUPFAM" id="SSF56672">
    <property type="entry name" value="DNA/RNA polymerases"/>
    <property type="match status" value="1"/>
</dbReference>
<gene>
    <name evidence="1" type="ORF">DEA37_0002491</name>
</gene>
<dbReference type="Proteomes" id="UP000324629">
    <property type="component" value="Unassembled WGS sequence"/>
</dbReference>
<protein>
    <submittedName>
        <fullName evidence="1">Uncharacterized protein</fullName>
    </submittedName>
</protein>
<dbReference type="EMBL" id="QNGE01004503">
    <property type="protein sequence ID" value="KAA3672834.1"/>
    <property type="molecule type" value="Genomic_DNA"/>
</dbReference>
<organism evidence="1 2">
    <name type="scientific">Paragonimus westermani</name>
    <dbReference type="NCBI Taxonomy" id="34504"/>
    <lineage>
        <taxon>Eukaryota</taxon>
        <taxon>Metazoa</taxon>
        <taxon>Spiralia</taxon>
        <taxon>Lophotrochozoa</taxon>
        <taxon>Platyhelminthes</taxon>
        <taxon>Trematoda</taxon>
        <taxon>Digenea</taxon>
        <taxon>Plagiorchiida</taxon>
        <taxon>Troglotremata</taxon>
        <taxon>Troglotrematidae</taxon>
        <taxon>Paragonimus</taxon>
    </lineage>
</organism>
<dbReference type="Gene3D" id="3.10.10.10">
    <property type="entry name" value="HIV Type 1 Reverse Transcriptase, subunit A, domain 1"/>
    <property type="match status" value="1"/>
</dbReference>
<name>A0A5J4NB73_9TREM</name>
<keyword evidence="2" id="KW-1185">Reference proteome</keyword>
<dbReference type="PANTHER" id="PTHR24559:SF435">
    <property type="entry name" value="RIBONUCLEASE H"/>
    <property type="match status" value="1"/>
</dbReference>
<dbReference type="InterPro" id="IPR053134">
    <property type="entry name" value="RNA-dir_DNA_polymerase"/>
</dbReference>
<accession>A0A5J4NB73</accession>
<evidence type="ECO:0000313" key="2">
    <source>
        <dbReference type="Proteomes" id="UP000324629"/>
    </source>
</evidence>
<proteinExistence type="predicted"/>
<dbReference type="PANTHER" id="PTHR24559">
    <property type="entry name" value="TRANSPOSON TY3-I GAG-POL POLYPROTEIN"/>
    <property type="match status" value="1"/>
</dbReference>
<comment type="caution">
    <text evidence="1">The sequence shown here is derived from an EMBL/GenBank/DDBJ whole genome shotgun (WGS) entry which is preliminary data.</text>
</comment>
<dbReference type="AlphaFoldDB" id="A0A5J4NB73"/>
<dbReference type="Gene3D" id="3.30.70.270">
    <property type="match status" value="1"/>
</dbReference>
<evidence type="ECO:0000313" key="1">
    <source>
        <dbReference type="EMBL" id="KAA3672834.1"/>
    </source>
</evidence>
<feature type="non-terminal residue" evidence="1">
    <location>
        <position position="1"/>
    </location>
</feature>